<evidence type="ECO:0000313" key="2">
    <source>
        <dbReference type="Proteomes" id="UP000464577"/>
    </source>
</evidence>
<accession>A0A6P1VPM0</accession>
<dbReference type="SUPFAM" id="SSF143847">
    <property type="entry name" value="XisI-like"/>
    <property type="match status" value="1"/>
</dbReference>
<sequence>MDRLKKHKEIVRLIIEEIGRITPSDEQSETQVIIDEERGHYLLFSIGWGHNRREYVPFVHLDVKPDAKVYIQHDGTDLKIADRLVEEGIEKQYIVLAFQSPNRRKLIPDFALS</sequence>
<proteinExistence type="predicted"/>
<name>A0A6P1VPM0_9BACT</name>
<dbReference type="EMBL" id="CP045997">
    <property type="protein sequence ID" value="QHV93647.1"/>
    <property type="molecule type" value="Genomic_DNA"/>
</dbReference>
<protein>
    <submittedName>
        <fullName evidence="1">XisI protein</fullName>
    </submittedName>
</protein>
<dbReference type="InterPro" id="IPR035943">
    <property type="entry name" value="XisI-like_sf"/>
</dbReference>
<dbReference type="KEGG" id="senf:GJR95_00735"/>
<dbReference type="Pfam" id="PF08869">
    <property type="entry name" value="XisI"/>
    <property type="match status" value="1"/>
</dbReference>
<gene>
    <name evidence="1" type="ORF">GJR95_00735</name>
</gene>
<dbReference type="RefSeq" id="WP_162384066.1">
    <property type="nucleotide sequence ID" value="NZ_CP045997.1"/>
</dbReference>
<dbReference type="CDD" id="cd16382">
    <property type="entry name" value="XisI-like"/>
    <property type="match status" value="1"/>
</dbReference>
<keyword evidence="2" id="KW-1185">Reference proteome</keyword>
<reference evidence="1 2" key="1">
    <citation type="submission" date="2019-11" db="EMBL/GenBank/DDBJ databases">
        <title>Spirosoma endbachense sp. nov., isolated from a natural salt meadow.</title>
        <authorList>
            <person name="Rojas J."/>
            <person name="Ambika Manirajan B."/>
            <person name="Ratering S."/>
            <person name="Suarez C."/>
            <person name="Geissler-Plaum R."/>
            <person name="Schnell S."/>
        </authorList>
    </citation>
    <scope>NUCLEOTIDE SEQUENCE [LARGE SCALE GENOMIC DNA]</scope>
    <source>
        <strain evidence="1 2">I-24</strain>
    </source>
</reference>
<dbReference type="Proteomes" id="UP000464577">
    <property type="component" value="Chromosome"/>
</dbReference>
<dbReference type="InterPro" id="IPR014968">
    <property type="entry name" value="XisI"/>
</dbReference>
<dbReference type="AlphaFoldDB" id="A0A6P1VPM0"/>
<dbReference type="Gene3D" id="3.30.310.110">
    <property type="entry name" value="XisI-like"/>
    <property type="match status" value="1"/>
</dbReference>
<organism evidence="1 2">
    <name type="scientific">Spirosoma endbachense</name>
    <dbReference type="NCBI Taxonomy" id="2666025"/>
    <lineage>
        <taxon>Bacteria</taxon>
        <taxon>Pseudomonadati</taxon>
        <taxon>Bacteroidota</taxon>
        <taxon>Cytophagia</taxon>
        <taxon>Cytophagales</taxon>
        <taxon>Cytophagaceae</taxon>
        <taxon>Spirosoma</taxon>
    </lineage>
</organism>
<evidence type="ECO:0000313" key="1">
    <source>
        <dbReference type="EMBL" id="QHV93647.1"/>
    </source>
</evidence>